<evidence type="ECO:0000313" key="4">
    <source>
        <dbReference type="Proteomes" id="UP000035681"/>
    </source>
</evidence>
<accession>A0A0K0EKQ0</accession>
<feature type="compositionally biased region" description="Basic and acidic residues" evidence="1">
    <location>
        <begin position="87"/>
        <end position="98"/>
    </location>
</feature>
<reference evidence="5" key="1">
    <citation type="submission" date="2015-08" db="UniProtKB">
        <authorList>
            <consortium name="WormBaseParasite"/>
        </authorList>
    </citation>
    <scope>IDENTIFICATION</scope>
</reference>
<dbReference type="STRING" id="6248.A0A0K0EKQ0"/>
<feature type="region of interest" description="Disordered" evidence="1">
    <location>
        <begin position="87"/>
        <end position="109"/>
    </location>
</feature>
<dbReference type="SUPFAM" id="SSF52799">
    <property type="entry name" value="(Phosphotyrosine protein) phosphatases II"/>
    <property type="match status" value="1"/>
</dbReference>
<dbReference type="SMART" id="SM00194">
    <property type="entry name" value="PTPc"/>
    <property type="match status" value="1"/>
</dbReference>
<dbReference type="InterPro" id="IPR000242">
    <property type="entry name" value="PTP_cat"/>
</dbReference>
<evidence type="ECO:0000256" key="1">
    <source>
        <dbReference type="SAM" id="MobiDB-lite"/>
    </source>
</evidence>
<dbReference type="InterPro" id="IPR003595">
    <property type="entry name" value="Tyr_Pase_cat"/>
</dbReference>
<evidence type="ECO:0000313" key="5">
    <source>
        <dbReference type="WBParaSite" id="SSTP_0001004200.1"/>
    </source>
</evidence>
<dbReference type="Proteomes" id="UP000035681">
    <property type="component" value="Unplaced"/>
</dbReference>
<dbReference type="Pfam" id="PF00102">
    <property type="entry name" value="Y_phosphatase"/>
    <property type="match status" value="1"/>
</dbReference>
<dbReference type="PROSITE" id="PS50055">
    <property type="entry name" value="TYR_PHOSPHATASE_PTP"/>
    <property type="match status" value="1"/>
</dbReference>
<dbReference type="PROSITE" id="PS00383">
    <property type="entry name" value="TYR_PHOSPHATASE_1"/>
    <property type="match status" value="1"/>
</dbReference>
<dbReference type="GO" id="GO:0004725">
    <property type="term" value="F:protein tyrosine phosphatase activity"/>
    <property type="evidence" value="ECO:0007669"/>
    <property type="project" value="InterPro"/>
</dbReference>
<sequence length="415" mass="48092">MDCKELKTPANDSKKQEDQLTEKAISDKIQETDVVPKKIPCLNSEITNISNKVVPESSSDIPSQMTHPVSDTVVETKVKEVLTCEDKPNPTVPDEKIDSTSTTTTKQVNGSVNNSEVCEKLAKDIVKKGVDEILEEFYSLNYGIEEVDLELFFNFVNMSRNRYRDIILKDATRIILEDEDNDYIHANYVSTPSNSKRFICCQAPLEQTAEHFWKMVLQEECEYIFMLCHIVEEGREKCHPYYPREVGEKLVINKLTIENLKLEEHPEEYGLRVCELKIYSDGVLKKTVKHWQYVSWPDRKVPLLSETIFYTLDNMRVSEKPIVVHCSAGIGRTGTVVFLENLLEKIENGDIMKETPAKVLEGIRKQRVMSVQTPMQYLYTHRLLLNHLLKEGKIRESPELQKFFQEYDEKYDQHN</sequence>
<dbReference type="InterPro" id="IPR016130">
    <property type="entry name" value="Tyr_Pase_AS"/>
</dbReference>
<dbReference type="PRINTS" id="PR00700">
    <property type="entry name" value="PRTYPHPHTASE"/>
</dbReference>
<dbReference type="Gene3D" id="3.90.190.10">
    <property type="entry name" value="Protein tyrosine phosphatase superfamily"/>
    <property type="match status" value="1"/>
</dbReference>
<dbReference type="PANTHER" id="PTHR46163">
    <property type="entry name" value="TYROSINE-PROTEIN PHOSPHATASE-RELATED"/>
    <property type="match status" value="1"/>
</dbReference>
<feature type="domain" description="Tyrosine-protein phosphatase" evidence="2">
    <location>
        <begin position="157"/>
        <end position="387"/>
    </location>
</feature>
<dbReference type="AlphaFoldDB" id="A0A0K0EKQ0"/>
<organism evidence="5">
    <name type="scientific">Strongyloides stercoralis</name>
    <name type="common">Threadworm</name>
    <dbReference type="NCBI Taxonomy" id="6248"/>
    <lineage>
        <taxon>Eukaryota</taxon>
        <taxon>Metazoa</taxon>
        <taxon>Ecdysozoa</taxon>
        <taxon>Nematoda</taxon>
        <taxon>Chromadorea</taxon>
        <taxon>Rhabditida</taxon>
        <taxon>Tylenchina</taxon>
        <taxon>Panagrolaimomorpha</taxon>
        <taxon>Strongyloidoidea</taxon>
        <taxon>Strongyloididae</taxon>
        <taxon>Strongyloides</taxon>
    </lineage>
</organism>
<evidence type="ECO:0000313" key="6">
    <source>
        <dbReference type="WBParaSite" id="TCONS_00007240.p1"/>
    </source>
</evidence>
<proteinExistence type="predicted"/>
<dbReference type="InterPro" id="IPR029021">
    <property type="entry name" value="Prot-tyrosine_phosphatase-like"/>
</dbReference>
<name>A0A0K0EKQ0_STRER</name>
<feature type="domain" description="Tyrosine specific protein phosphatases" evidence="3">
    <location>
        <begin position="306"/>
        <end position="378"/>
    </location>
</feature>
<dbReference type="CDD" id="cd00047">
    <property type="entry name" value="PTPc"/>
    <property type="match status" value="1"/>
</dbReference>
<dbReference type="PROSITE" id="PS50056">
    <property type="entry name" value="TYR_PHOSPHATASE_2"/>
    <property type="match status" value="1"/>
</dbReference>
<dbReference type="WBParaSite" id="SSTP_0001004200.1">
    <property type="protein sequence ID" value="SSTP_0001004200.1"/>
    <property type="gene ID" value="SSTP_0001004200"/>
</dbReference>
<dbReference type="InterPro" id="IPR052782">
    <property type="entry name" value="Oocyte-zygote_transition_reg"/>
</dbReference>
<keyword evidence="4" id="KW-1185">Reference proteome</keyword>
<evidence type="ECO:0000259" key="3">
    <source>
        <dbReference type="PROSITE" id="PS50056"/>
    </source>
</evidence>
<protein>
    <submittedName>
        <fullName evidence="6">Tyrosine-protein phosphatase domain-containing protein</fullName>
    </submittedName>
</protein>
<dbReference type="WBParaSite" id="TCONS_00007240.p1">
    <property type="protein sequence ID" value="TCONS_00007240.p1"/>
    <property type="gene ID" value="XLOC_005283"/>
</dbReference>
<evidence type="ECO:0000259" key="2">
    <source>
        <dbReference type="PROSITE" id="PS50055"/>
    </source>
</evidence>
<feature type="region of interest" description="Disordered" evidence="1">
    <location>
        <begin position="1"/>
        <end position="26"/>
    </location>
</feature>
<dbReference type="SMART" id="SM00404">
    <property type="entry name" value="PTPc_motif"/>
    <property type="match status" value="1"/>
</dbReference>
<dbReference type="InterPro" id="IPR000387">
    <property type="entry name" value="Tyr_Pase_dom"/>
</dbReference>
<dbReference type="PANTHER" id="PTHR46163:SF5">
    <property type="entry name" value="TYROSINE-PROTEIN PHOSPHATASE"/>
    <property type="match status" value="1"/>
</dbReference>
<feature type="compositionally biased region" description="Polar residues" evidence="1">
    <location>
        <begin position="99"/>
        <end position="109"/>
    </location>
</feature>